<dbReference type="Pfam" id="PF13577">
    <property type="entry name" value="SnoaL_4"/>
    <property type="match status" value="1"/>
</dbReference>
<dbReference type="AlphaFoldDB" id="A0A1H4WZF7"/>
<dbReference type="EMBL" id="FNTH01000001">
    <property type="protein sequence ID" value="SEC98687.1"/>
    <property type="molecule type" value="Genomic_DNA"/>
</dbReference>
<dbReference type="RefSeq" id="WP_092116918.1">
    <property type="nucleotide sequence ID" value="NZ_FNTH01000001.1"/>
</dbReference>
<name>A0A1H4WZF7_9BRAD</name>
<dbReference type="Proteomes" id="UP000198992">
    <property type="component" value="Unassembled WGS sequence"/>
</dbReference>
<feature type="domain" description="SnoaL-like" evidence="1">
    <location>
        <begin position="7"/>
        <end position="144"/>
    </location>
</feature>
<dbReference type="InterPro" id="IPR032710">
    <property type="entry name" value="NTF2-like_dom_sf"/>
</dbReference>
<protein>
    <submittedName>
        <fullName evidence="2">SnoaL-like domain-containing protein</fullName>
    </submittedName>
</protein>
<evidence type="ECO:0000313" key="3">
    <source>
        <dbReference type="Proteomes" id="UP000198992"/>
    </source>
</evidence>
<dbReference type="Gene3D" id="3.10.450.50">
    <property type="match status" value="1"/>
</dbReference>
<evidence type="ECO:0000313" key="2">
    <source>
        <dbReference type="EMBL" id="SEC98687.1"/>
    </source>
</evidence>
<organism evidence="2 3">
    <name type="scientific">Bradyrhizobium erythrophlei</name>
    <dbReference type="NCBI Taxonomy" id="1437360"/>
    <lineage>
        <taxon>Bacteria</taxon>
        <taxon>Pseudomonadati</taxon>
        <taxon>Pseudomonadota</taxon>
        <taxon>Alphaproteobacteria</taxon>
        <taxon>Hyphomicrobiales</taxon>
        <taxon>Nitrobacteraceae</taxon>
        <taxon>Bradyrhizobium</taxon>
    </lineage>
</organism>
<reference evidence="2 3" key="1">
    <citation type="submission" date="2016-10" db="EMBL/GenBank/DDBJ databases">
        <authorList>
            <person name="de Groot N.N."/>
        </authorList>
    </citation>
    <scope>NUCLEOTIDE SEQUENCE [LARGE SCALE GENOMIC DNA]</scope>
    <source>
        <strain evidence="2 3">MT12</strain>
    </source>
</reference>
<proteinExistence type="predicted"/>
<dbReference type="OrthoDB" id="581683at2"/>
<evidence type="ECO:0000259" key="1">
    <source>
        <dbReference type="Pfam" id="PF13577"/>
    </source>
</evidence>
<gene>
    <name evidence="2" type="ORF">SAMN05444164_3311</name>
</gene>
<dbReference type="InterPro" id="IPR037401">
    <property type="entry name" value="SnoaL-like"/>
</dbReference>
<sequence>MAISVAELSDREEIRQVMYKFFRATDRRDKELARSVFWEDGHCESGESRWMPSNLGDFGTRFERDFEATIHYMVNMMFKMQGDVALVETYAIAYHLLSTRPEDVLDVVGPTRFAELDMSKQHEWWCGLRYNSRFEKRGGTWGIKIHRYIPEWTKVVPYEGNAAAEGYLKLMPLRALRGRKDASYEWFD</sequence>
<dbReference type="SUPFAM" id="SSF54427">
    <property type="entry name" value="NTF2-like"/>
    <property type="match status" value="1"/>
</dbReference>
<accession>A0A1H4WZF7</accession>